<evidence type="ECO:0000313" key="2">
    <source>
        <dbReference type="EMBL" id="KAG7536667.1"/>
    </source>
</evidence>
<dbReference type="PROSITE" id="PS50181">
    <property type="entry name" value="FBOX"/>
    <property type="match status" value="1"/>
</dbReference>
<dbReference type="Pfam" id="PF00646">
    <property type="entry name" value="F-box"/>
    <property type="match status" value="1"/>
</dbReference>
<dbReference type="InterPro" id="IPR055294">
    <property type="entry name" value="FBL60-like"/>
</dbReference>
<dbReference type="Pfam" id="PF24758">
    <property type="entry name" value="LRR_At5g56370"/>
    <property type="match status" value="1"/>
</dbReference>
<dbReference type="InterPro" id="IPR055411">
    <property type="entry name" value="LRR_FXL15/At3g58940/PEG3-like"/>
</dbReference>
<dbReference type="CDD" id="cd22160">
    <property type="entry name" value="F-box_AtFBL13-like"/>
    <property type="match status" value="1"/>
</dbReference>
<sequence length="491" mass="55992">MGLASILKRRKKGQSESVSIVSRDLISSLPDEILGKILSSLPTKVAASTSVLSKSWRNLLPLVDSLNFDDSIFLYPERDDEEARCVLFSNFVDKTVALLSTCPIKSFSVNGRYEKPRVNGWIRTAMQRGLSELHLRCRHQIDRDADFFFWSKTLVKLTLSNGCRIKYVPKKEGFVIFPSLKSLSLGDVAICHAHFDKLMASCPGLEEVFIRNGDGQPFPPSWTGHVSGDFMKRLVIYSHVPKYTNFYKKEEVWLDTVNLVYFDYSSYVSNFYVMCDMDSLVEARLDLRLWESTIQYDDYDDDYFPMNDFRTFGNVSHLLGAIGPNVKTLHLSSDSLEAIYFCCNFYVMFNNLVTLSFESDKDKGWQGVPHLLKNAPNLQNLVIKGLVHRVTGRCGNVCPCFHLKRNFKACLCRSCELSRVSCLTTMPVKVLEISGYGGTRREIEQMRHFLGKLKCLELVKIGVQQEADNNDLRLKVMSLPRLSSKCNIQFI</sequence>
<dbReference type="EMBL" id="JAEFBJ010000013">
    <property type="protein sequence ID" value="KAG7536667.1"/>
    <property type="molecule type" value="Genomic_DNA"/>
</dbReference>
<gene>
    <name evidence="2" type="ORF">ISN44_As13g006010</name>
</gene>
<accession>A0A8T1XVX3</accession>
<dbReference type="InterPro" id="IPR053781">
    <property type="entry name" value="F-box_AtFBL13-like"/>
</dbReference>
<keyword evidence="3" id="KW-1185">Reference proteome</keyword>
<reference evidence="2 3" key="1">
    <citation type="submission" date="2020-12" db="EMBL/GenBank/DDBJ databases">
        <title>Concerted genomic and epigenomic changes stabilize Arabidopsis allopolyploids.</title>
        <authorList>
            <person name="Chen Z."/>
        </authorList>
    </citation>
    <scope>NUCLEOTIDE SEQUENCE [LARGE SCALE GENOMIC DNA]</scope>
    <source>
        <strain evidence="2">As9502</strain>
        <tissue evidence="2">Leaf</tissue>
    </source>
</reference>
<dbReference type="AlphaFoldDB" id="A0A8T1XVX3"/>
<name>A0A8T1XVX3_ARASU</name>
<dbReference type="SMART" id="SM00256">
    <property type="entry name" value="FBOX"/>
    <property type="match status" value="1"/>
</dbReference>
<dbReference type="PANTHER" id="PTHR31293:SF27">
    <property type="entry name" value="BNACNNG35480D PROTEIN"/>
    <property type="match status" value="1"/>
</dbReference>
<dbReference type="InterPro" id="IPR001810">
    <property type="entry name" value="F-box_dom"/>
</dbReference>
<proteinExistence type="predicted"/>
<evidence type="ECO:0000313" key="3">
    <source>
        <dbReference type="Proteomes" id="UP000694251"/>
    </source>
</evidence>
<dbReference type="PANTHER" id="PTHR31293">
    <property type="entry name" value="RNI-LIKE SUPERFAMILY PROTEIN"/>
    <property type="match status" value="1"/>
</dbReference>
<dbReference type="Proteomes" id="UP000694251">
    <property type="component" value="Chromosome 13"/>
</dbReference>
<dbReference type="SMART" id="SM00579">
    <property type="entry name" value="FBD"/>
    <property type="match status" value="1"/>
</dbReference>
<dbReference type="InterPro" id="IPR006566">
    <property type="entry name" value="FBD"/>
</dbReference>
<organism evidence="2 3">
    <name type="scientific">Arabidopsis suecica</name>
    <name type="common">Swedish thale-cress</name>
    <name type="synonym">Cardaminopsis suecica</name>
    <dbReference type="NCBI Taxonomy" id="45249"/>
    <lineage>
        <taxon>Eukaryota</taxon>
        <taxon>Viridiplantae</taxon>
        <taxon>Streptophyta</taxon>
        <taxon>Embryophyta</taxon>
        <taxon>Tracheophyta</taxon>
        <taxon>Spermatophyta</taxon>
        <taxon>Magnoliopsida</taxon>
        <taxon>eudicotyledons</taxon>
        <taxon>Gunneridae</taxon>
        <taxon>Pentapetalae</taxon>
        <taxon>rosids</taxon>
        <taxon>malvids</taxon>
        <taxon>Brassicales</taxon>
        <taxon>Brassicaceae</taxon>
        <taxon>Camelineae</taxon>
        <taxon>Arabidopsis</taxon>
    </lineage>
</organism>
<dbReference type="OrthoDB" id="1107604at2759"/>
<evidence type="ECO:0000259" key="1">
    <source>
        <dbReference type="PROSITE" id="PS50181"/>
    </source>
</evidence>
<feature type="domain" description="F-box" evidence="1">
    <location>
        <begin position="23"/>
        <end position="71"/>
    </location>
</feature>
<comment type="caution">
    <text evidence="2">The sequence shown here is derived from an EMBL/GenBank/DDBJ whole genome shotgun (WGS) entry which is preliminary data.</text>
</comment>
<protein>
    <submittedName>
        <fullName evidence="2">F-box domain</fullName>
    </submittedName>
</protein>